<proteinExistence type="predicted"/>
<dbReference type="EMBL" id="BAAAZG010000036">
    <property type="protein sequence ID" value="GAA4083308.1"/>
    <property type="molecule type" value="Genomic_DNA"/>
</dbReference>
<accession>A0ABP7W840</accession>
<organism evidence="1 2">
    <name type="scientific">Actinomadura miaoliensis</name>
    <dbReference type="NCBI Taxonomy" id="430685"/>
    <lineage>
        <taxon>Bacteria</taxon>
        <taxon>Bacillati</taxon>
        <taxon>Actinomycetota</taxon>
        <taxon>Actinomycetes</taxon>
        <taxon>Streptosporangiales</taxon>
        <taxon>Thermomonosporaceae</taxon>
        <taxon>Actinomadura</taxon>
    </lineage>
</organism>
<protein>
    <submittedName>
        <fullName evidence="1">Uncharacterized protein</fullName>
    </submittedName>
</protein>
<sequence length="302" mass="33372">MESHDGDAGSVVGDDPLLPLVLTVLEHYGYACALISADEVEVSRPDRDDDTPYRIRLTNLRQWTAREPRDQWPALVADFLGSLIAATEADLDDGGLDLDDYTSVRSLLRMRVYAEDIGDELDIVRRPVAPGLSEVVVIDKPTTLMVLTTEMVKGWPVDQDELFRVARENVRSDGPLDAHVQPVDGTRLASLYGDTAYVTGHALWVGDYPVTGPYGVLLAIPTQSVVHAAPLEQAAIPGAINRLIELAWEEYQQGPRSVQPHIYRWHEGVLSLAGTVEQSPDDSLAVHITQEFQDCLEELIRD</sequence>
<evidence type="ECO:0000313" key="2">
    <source>
        <dbReference type="Proteomes" id="UP001500683"/>
    </source>
</evidence>
<reference evidence="2" key="1">
    <citation type="journal article" date="2019" name="Int. J. Syst. Evol. Microbiol.">
        <title>The Global Catalogue of Microorganisms (GCM) 10K type strain sequencing project: providing services to taxonomists for standard genome sequencing and annotation.</title>
        <authorList>
            <consortium name="The Broad Institute Genomics Platform"/>
            <consortium name="The Broad Institute Genome Sequencing Center for Infectious Disease"/>
            <person name="Wu L."/>
            <person name="Ma J."/>
        </authorList>
    </citation>
    <scope>NUCLEOTIDE SEQUENCE [LARGE SCALE GENOMIC DNA]</scope>
    <source>
        <strain evidence="2">JCM 16702</strain>
    </source>
</reference>
<name>A0ABP7W840_9ACTN</name>
<dbReference type="Proteomes" id="UP001500683">
    <property type="component" value="Unassembled WGS sequence"/>
</dbReference>
<comment type="caution">
    <text evidence="1">The sequence shown here is derived from an EMBL/GenBank/DDBJ whole genome shotgun (WGS) entry which is preliminary data.</text>
</comment>
<keyword evidence="2" id="KW-1185">Reference proteome</keyword>
<dbReference type="RefSeq" id="WP_344951729.1">
    <property type="nucleotide sequence ID" value="NZ_BAAAZG010000036.1"/>
</dbReference>
<gene>
    <name evidence="1" type="ORF">GCM10022214_48590</name>
</gene>
<evidence type="ECO:0000313" key="1">
    <source>
        <dbReference type="EMBL" id="GAA4083308.1"/>
    </source>
</evidence>